<evidence type="ECO:0000256" key="1">
    <source>
        <dbReference type="SAM" id="Phobius"/>
    </source>
</evidence>
<comment type="caution">
    <text evidence="2">The sequence shown here is derived from an EMBL/GenBank/DDBJ whole genome shotgun (WGS) entry which is preliminary data.</text>
</comment>
<feature type="transmembrane region" description="Helical" evidence="1">
    <location>
        <begin position="55"/>
        <end position="73"/>
    </location>
</feature>
<dbReference type="Proteomes" id="UP001597387">
    <property type="component" value="Unassembled WGS sequence"/>
</dbReference>
<accession>A0ABW4ZK81</accession>
<keyword evidence="1" id="KW-0472">Membrane</keyword>
<name>A0ABW4ZK81_9SPHI</name>
<evidence type="ECO:0000313" key="2">
    <source>
        <dbReference type="EMBL" id="MFD2162493.1"/>
    </source>
</evidence>
<proteinExistence type="predicted"/>
<keyword evidence="3" id="KW-1185">Reference proteome</keyword>
<keyword evidence="1" id="KW-0812">Transmembrane</keyword>
<feature type="transmembrane region" description="Helical" evidence="1">
    <location>
        <begin position="21"/>
        <end position="43"/>
    </location>
</feature>
<feature type="transmembrane region" description="Helical" evidence="1">
    <location>
        <begin position="93"/>
        <end position="114"/>
    </location>
</feature>
<evidence type="ECO:0008006" key="4">
    <source>
        <dbReference type="Google" id="ProtNLM"/>
    </source>
</evidence>
<sequence length="129" mass="14687">MATDYLCTYQITNYQNMTAEFFKIIAIYLLTLVTLSGLTKFALSFWKKHISFGYTLKRLVVAALAGNVLSFILFEATKESGYYWGEIPTKLYIIQALVLFLPIVFILIALMVSIKKQLFNASRQPVEAP</sequence>
<dbReference type="EMBL" id="JBHUHZ010000001">
    <property type="protein sequence ID" value="MFD2162493.1"/>
    <property type="molecule type" value="Genomic_DNA"/>
</dbReference>
<reference evidence="3" key="1">
    <citation type="journal article" date="2019" name="Int. J. Syst. Evol. Microbiol.">
        <title>The Global Catalogue of Microorganisms (GCM) 10K type strain sequencing project: providing services to taxonomists for standard genome sequencing and annotation.</title>
        <authorList>
            <consortium name="The Broad Institute Genomics Platform"/>
            <consortium name="The Broad Institute Genome Sequencing Center for Infectious Disease"/>
            <person name="Wu L."/>
            <person name="Ma J."/>
        </authorList>
    </citation>
    <scope>NUCLEOTIDE SEQUENCE [LARGE SCALE GENOMIC DNA]</scope>
    <source>
        <strain evidence="3">KCTC 42217</strain>
    </source>
</reference>
<keyword evidence="1" id="KW-1133">Transmembrane helix</keyword>
<protein>
    <recommendedName>
        <fullName evidence="4">Integral membrane protein</fullName>
    </recommendedName>
</protein>
<organism evidence="2 3">
    <name type="scientific">Paradesertivirga mongoliensis</name>
    <dbReference type="NCBI Taxonomy" id="2100740"/>
    <lineage>
        <taxon>Bacteria</taxon>
        <taxon>Pseudomonadati</taxon>
        <taxon>Bacteroidota</taxon>
        <taxon>Sphingobacteriia</taxon>
        <taxon>Sphingobacteriales</taxon>
        <taxon>Sphingobacteriaceae</taxon>
        <taxon>Paradesertivirga</taxon>
    </lineage>
</organism>
<gene>
    <name evidence="2" type="ORF">ACFSJU_08815</name>
</gene>
<evidence type="ECO:0000313" key="3">
    <source>
        <dbReference type="Proteomes" id="UP001597387"/>
    </source>
</evidence>